<dbReference type="PROSITE" id="PS51352">
    <property type="entry name" value="THIOREDOXIN_2"/>
    <property type="match status" value="1"/>
</dbReference>
<dbReference type="GO" id="GO:0005739">
    <property type="term" value="C:mitochondrion"/>
    <property type="evidence" value="ECO:0007669"/>
    <property type="project" value="TreeGrafter"/>
</dbReference>
<dbReference type="Gene3D" id="3.40.30.10">
    <property type="entry name" value="Glutaredoxin"/>
    <property type="match status" value="1"/>
</dbReference>
<comment type="catalytic activity">
    <reaction evidence="7 9">
        <text>a hydroperoxide + [thioredoxin]-dithiol = an alcohol + [thioredoxin]-disulfide + H2O</text>
        <dbReference type="Rhea" id="RHEA:62620"/>
        <dbReference type="Rhea" id="RHEA-COMP:10698"/>
        <dbReference type="Rhea" id="RHEA-COMP:10700"/>
        <dbReference type="ChEBI" id="CHEBI:15377"/>
        <dbReference type="ChEBI" id="CHEBI:29950"/>
        <dbReference type="ChEBI" id="CHEBI:30879"/>
        <dbReference type="ChEBI" id="CHEBI:35924"/>
        <dbReference type="ChEBI" id="CHEBI:50058"/>
        <dbReference type="EC" id="1.11.1.24"/>
    </reaction>
</comment>
<dbReference type="SUPFAM" id="SSF52833">
    <property type="entry name" value="Thioredoxin-like"/>
    <property type="match status" value="1"/>
</dbReference>
<evidence type="ECO:0000256" key="3">
    <source>
        <dbReference type="ARBA" id="ARBA00022559"/>
    </source>
</evidence>
<dbReference type="PANTHER" id="PTHR10430:SF16">
    <property type="entry name" value="PEROXIREDOXIN-5, MITOCHONDRIAL"/>
    <property type="match status" value="1"/>
</dbReference>
<dbReference type="GO" id="GO:0005777">
    <property type="term" value="C:peroxisome"/>
    <property type="evidence" value="ECO:0007669"/>
    <property type="project" value="TreeGrafter"/>
</dbReference>
<dbReference type="Proteomes" id="UP000507470">
    <property type="component" value="Unassembled WGS sequence"/>
</dbReference>
<evidence type="ECO:0000313" key="11">
    <source>
        <dbReference type="EMBL" id="CAC5390693.1"/>
    </source>
</evidence>
<reference evidence="11 12" key="1">
    <citation type="submission" date="2020-06" db="EMBL/GenBank/DDBJ databases">
        <authorList>
            <person name="Li R."/>
            <person name="Bekaert M."/>
        </authorList>
    </citation>
    <scope>NUCLEOTIDE SEQUENCE [LARGE SCALE GENOMIC DNA]</scope>
    <source>
        <strain evidence="12">wild</strain>
    </source>
</reference>
<evidence type="ECO:0000256" key="8">
    <source>
        <dbReference type="PIRSR" id="PIRSR637944-1"/>
    </source>
</evidence>
<name>A0A6J8C391_MYTCO</name>
<keyword evidence="4 9" id="KW-0049">Antioxidant</keyword>
<keyword evidence="3 9" id="KW-0575">Peroxidase</keyword>
<keyword evidence="12" id="KW-1185">Reference proteome</keyword>
<dbReference type="InterPro" id="IPR037944">
    <property type="entry name" value="PRX5-like"/>
</dbReference>
<keyword evidence="6 9" id="KW-0676">Redox-active center</keyword>
<feature type="active site" description="Cysteine sulfenic acid (-SOH) intermediate" evidence="8">
    <location>
        <position position="78"/>
    </location>
</feature>
<dbReference type="GO" id="GO:0045454">
    <property type="term" value="P:cell redox homeostasis"/>
    <property type="evidence" value="ECO:0007669"/>
    <property type="project" value="TreeGrafter"/>
</dbReference>
<comment type="function">
    <text evidence="1">Thiol-specific peroxidase that catalyzes the reduction of hydrogen peroxide and organic hydroperoxides to water and alcohols, respectively. Plays a role in cell protection against oxidative stress by detoxifying peroxides and as sensor of hydrogen peroxide-mediated signaling events.</text>
</comment>
<dbReference type="EMBL" id="CACVKT020004598">
    <property type="protein sequence ID" value="CAC5390693.1"/>
    <property type="molecule type" value="Genomic_DNA"/>
</dbReference>
<feature type="domain" description="Thioredoxin" evidence="10">
    <location>
        <begin position="34"/>
        <end position="190"/>
    </location>
</feature>
<proteinExistence type="inferred from homology"/>
<dbReference type="AlphaFoldDB" id="A0A6J8C391"/>
<evidence type="ECO:0000256" key="2">
    <source>
        <dbReference type="ARBA" id="ARBA00010505"/>
    </source>
</evidence>
<gene>
    <name evidence="11" type="ORF">MCOR_25776</name>
</gene>
<dbReference type="GO" id="GO:0008379">
    <property type="term" value="F:thioredoxin peroxidase activity"/>
    <property type="evidence" value="ECO:0007669"/>
    <property type="project" value="InterPro"/>
</dbReference>
<dbReference type="SMR" id="A0A6J8C391"/>
<dbReference type="CDD" id="cd03013">
    <property type="entry name" value="PRX5_like"/>
    <property type="match status" value="1"/>
</dbReference>
<dbReference type="OrthoDB" id="1882547at2759"/>
<evidence type="ECO:0000256" key="1">
    <source>
        <dbReference type="ARBA" id="ARBA00003330"/>
    </source>
</evidence>
<comment type="similarity">
    <text evidence="2 9">Belongs to the peroxiredoxin family. Prx5 subfamily.</text>
</comment>
<accession>A0A6J8C391</accession>
<sequence length="190" mass="20285">MFATRSTRQLRNLISCNVVFRRTISKSCQAAMPIKVGDKLPAVDLFENDPGTKVNSGEVFAKGKHVILAVPGAFTPGCSQTHLPGYVSNFDKMKSKGVTSVACISVNDPFVMGAWGKEQKADGKVRMLADTCGEFTKAVDLEVDLSGALGSKRSKRYSMVVNDGVVTALNIEPDGTGLTCSLAPEVLKQV</sequence>
<evidence type="ECO:0000256" key="9">
    <source>
        <dbReference type="RuleBase" id="RU366011"/>
    </source>
</evidence>
<evidence type="ECO:0000256" key="7">
    <source>
        <dbReference type="ARBA" id="ARBA00049091"/>
    </source>
</evidence>
<dbReference type="InterPro" id="IPR013766">
    <property type="entry name" value="Thioredoxin_domain"/>
</dbReference>
<dbReference type="InterPro" id="IPR013740">
    <property type="entry name" value="Redoxin"/>
</dbReference>
<evidence type="ECO:0000256" key="5">
    <source>
        <dbReference type="ARBA" id="ARBA00023002"/>
    </source>
</evidence>
<dbReference type="EC" id="1.11.1.24" evidence="9"/>
<protein>
    <recommendedName>
        <fullName evidence="9">Peroxiredoxin-5</fullName>
        <ecNumber evidence="9">1.11.1.24</ecNumber>
    </recommendedName>
</protein>
<dbReference type="InterPro" id="IPR036249">
    <property type="entry name" value="Thioredoxin-like_sf"/>
</dbReference>
<evidence type="ECO:0000259" key="10">
    <source>
        <dbReference type="PROSITE" id="PS51352"/>
    </source>
</evidence>
<dbReference type="FunFam" id="3.40.30.10:FF:000020">
    <property type="entry name" value="Peroxiredoxin"/>
    <property type="match status" value="1"/>
</dbReference>
<evidence type="ECO:0000256" key="6">
    <source>
        <dbReference type="ARBA" id="ARBA00023284"/>
    </source>
</evidence>
<keyword evidence="5 9" id="KW-0560">Oxidoreductase</keyword>
<dbReference type="Pfam" id="PF08534">
    <property type="entry name" value="Redoxin"/>
    <property type="match status" value="1"/>
</dbReference>
<dbReference type="PANTHER" id="PTHR10430">
    <property type="entry name" value="PEROXIREDOXIN"/>
    <property type="match status" value="1"/>
</dbReference>
<organism evidence="11 12">
    <name type="scientific">Mytilus coruscus</name>
    <name type="common">Sea mussel</name>
    <dbReference type="NCBI Taxonomy" id="42192"/>
    <lineage>
        <taxon>Eukaryota</taxon>
        <taxon>Metazoa</taxon>
        <taxon>Spiralia</taxon>
        <taxon>Lophotrochozoa</taxon>
        <taxon>Mollusca</taxon>
        <taxon>Bivalvia</taxon>
        <taxon>Autobranchia</taxon>
        <taxon>Pteriomorphia</taxon>
        <taxon>Mytilida</taxon>
        <taxon>Mytiloidea</taxon>
        <taxon>Mytilidae</taxon>
        <taxon>Mytilinae</taxon>
        <taxon>Mytilus</taxon>
    </lineage>
</organism>
<evidence type="ECO:0000256" key="4">
    <source>
        <dbReference type="ARBA" id="ARBA00022862"/>
    </source>
</evidence>
<evidence type="ECO:0000313" key="12">
    <source>
        <dbReference type="Proteomes" id="UP000507470"/>
    </source>
</evidence>
<dbReference type="GO" id="GO:0042744">
    <property type="term" value="P:hydrogen peroxide catabolic process"/>
    <property type="evidence" value="ECO:0007669"/>
    <property type="project" value="TreeGrafter"/>
</dbReference>
<dbReference type="GO" id="GO:0034599">
    <property type="term" value="P:cellular response to oxidative stress"/>
    <property type="evidence" value="ECO:0007669"/>
    <property type="project" value="InterPro"/>
</dbReference>